<dbReference type="EMBL" id="AUZX01010930">
    <property type="protein sequence ID" value="EQD45267.1"/>
    <property type="molecule type" value="Genomic_DNA"/>
</dbReference>
<sequence>DTLGEALLNSWLGVNPNHIPTKPAIIYGESSIKQLSAAAKTIGKQLDAYTISDYAVEGAEQISKAKALEKIGNNDIGIVMTDNDMSKRDFDLRRRTVDLNIPLVLNGRLAARLAEAFAEADKYKEVREMKEYY</sequence>
<accession>T0ZLA6</accession>
<feature type="domain" description="MGS-like" evidence="1">
    <location>
        <begin position="17"/>
        <end position="133"/>
    </location>
</feature>
<proteinExistence type="predicted"/>
<reference evidence="2" key="1">
    <citation type="submission" date="2013-08" db="EMBL/GenBank/DDBJ databases">
        <authorList>
            <person name="Mendez C."/>
            <person name="Richter M."/>
            <person name="Ferrer M."/>
            <person name="Sanchez J."/>
        </authorList>
    </citation>
    <scope>NUCLEOTIDE SEQUENCE</scope>
</reference>
<name>T0ZLA6_9ZZZZ</name>
<protein>
    <recommendedName>
        <fullName evidence="1">MGS-like domain-containing protein</fullName>
    </recommendedName>
</protein>
<evidence type="ECO:0000259" key="1">
    <source>
        <dbReference type="PROSITE" id="PS51855"/>
    </source>
</evidence>
<organism evidence="2">
    <name type="scientific">mine drainage metagenome</name>
    <dbReference type="NCBI Taxonomy" id="410659"/>
    <lineage>
        <taxon>unclassified sequences</taxon>
        <taxon>metagenomes</taxon>
        <taxon>ecological metagenomes</taxon>
    </lineage>
</organism>
<feature type="non-terminal residue" evidence="2">
    <location>
        <position position="1"/>
    </location>
</feature>
<dbReference type="PROSITE" id="PS51855">
    <property type="entry name" value="MGS"/>
    <property type="match status" value="1"/>
</dbReference>
<dbReference type="InterPro" id="IPR011607">
    <property type="entry name" value="MGS-like_dom"/>
</dbReference>
<dbReference type="AlphaFoldDB" id="T0ZLA6"/>
<gene>
    <name evidence="2" type="ORF">B1A_14879</name>
</gene>
<reference evidence="2" key="2">
    <citation type="journal article" date="2014" name="ISME J.">
        <title>Microbial stratification in low pH oxic and suboxic macroscopic growths along an acid mine drainage.</title>
        <authorList>
            <person name="Mendez-Garcia C."/>
            <person name="Mesa V."/>
            <person name="Sprenger R.R."/>
            <person name="Richter M."/>
            <person name="Diez M.S."/>
            <person name="Solano J."/>
            <person name="Bargiela R."/>
            <person name="Golyshina O.V."/>
            <person name="Manteca A."/>
            <person name="Ramos J.L."/>
            <person name="Gallego J.R."/>
            <person name="Llorente I."/>
            <person name="Martins Dos Santos V.A."/>
            <person name="Jensen O.N."/>
            <person name="Pelaez A.I."/>
            <person name="Sanchez J."/>
            <person name="Ferrer M."/>
        </authorList>
    </citation>
    <scope>NUCLEOTIDE SEQUENCE</scope>
</reference>
<comment type="caution">
    <text evidence="2">The sequence shown here is derived from an EMBL/GenBank/DDBJ whole genome shotgun (WGS) entry which is preliminary data.</text>
</comment>
<evidence type="ECO:0000313" key="2">
    <source>
        <dbReference type="EMBL" id="EQD45267.1"/>
    </source>
</evidence>